<keyword evidence="6 8" id="KW-0472">Membrane</keyword>
<evidence type="ECO:0000259" key="9">
    <source>
        <dbReference type="PROSITE" id="PS50850"/>
    </source>
</evidence>
<feature type="transmembrane region" description="Helical" evidence="8">
    <location>
        <begin position="173"/>
        <end position="197"/>
    </location>
</feature>
<dbReference type="RefSeq" id="WP_030077208.1">
    <property type="nucleotide sequence ID" value="NZ_JBHTCK010000006.1"/>
</dbReference>
<evidence type="ECO:0000256" key="2">
    <source>
        <dbReference type="ARBA" id="ARBA00022448"/>
    </source>
</evidence>
<reference evidence="11" key="1">
    <citation type="journal article" date="2019" name="Int. J. Syst. Evol. Microbiol.">
        <title>The Global Catalogue of Microorganisms (GCM) 10K type strain sequencing project: providing services to taxonomists for standard genome sequencing and annotation.</title>
        <authorList>
            <consortium name="The Broad Institute Genomics Platform"/>
            <consortium name="The Broad Institute Genome Sequencing Center for Infectious Disease"/>
            <person name="Wu L."/>
            <person name="Ma J."/>
        </authorList>
    </citation>
    <scope>NUCLEOTIDE SEQUENCE [LARGE SCALE GENOMIC DNA]</scope>
    <source>
        <strain evidence="11">ICMP 19430</strain>
    </source>
</reference>
<keyword evidence="5 8" id="KW-1133">Transmembrane helix</keyword>
<dbReference type="InterPro" id="IPR036259">
    <property type="entry name" value="MFS_trans_sf"/>
</dbReference>
<dbReference type="InterPro" id="IPR020846">
    <property type="entry name" value="MFS_dom"/>
</dbReference>
<evidence type="ECO:0000256" key="6">
    <source>
        <dbReference type="ARBA" id="ARBA00023136"/>
    </source>
</evidence>
<dbReference type="EMBL" id="JBHTCK010000006">
    <property type="protein sequence ID" value="MFC7353370.1"/>
    <property type="molecule type" value="Genomic_DNA"/>
</dbReference>
<dbReference type="Proteomes" id="UP001596509">
    <property type="component" value="Unassembled WGS sequence"/>
</dbReference>
<dbReference type="PROSITE" id="PS50850">
    <property type="entry name" value="MFS"/>
    <property type="match status" value="1"/>
</dbReference>
<sequence>MTSDVLDPSPPTKKQRHRLGRDYGFQVSAYSVQTLGEGVIIATLPLLASKITEDPRLISWVSVAHELPWLLLALPCGVLVDRFDRRRLMLRTQAAQGGLLFCFAILASFGFVQLWMVYLLAFLLCTGDILFTGASRAMIPNLVPRSRLETANGRIVTAETIGKQFAGPPLGTALFAFALPLPLWFNAITYLASLLLLMRINGANGRFQPERPDLEKGRERPKLLAEATEGLRYVMRHRVLGVIVAMAAVSNFGALMALSIQVLFAQQVLGVGDMGYGLLLAAMATGGVAGALVSERIVRWLGARKVAVTVSLGSSLSLMAIGLIGRQPWVVVLLFCVWSAGLAVWNVMAASVSQRLTPDDLRGRVSAGSRMVCFGALPLGAFVGGFVAAEFGLAAPWIAGGAVHLAATILLTPAILRWSDEAVGALPEAGETGEPEPTAHEAPEAGSGSGQP</sequence>
<keyword evidence="2" id="KW-0813">Transport</keyword>
<evidence type="ECO:0000313" key="10">
    <source>
        <dbReference type="EMBL" id="MFC7353370.1"/>
    </source>
</evidence>
<gene>
    <name evidence="10" type="ORF">ACFQW9_22250</name>
</gene>
<evidence type="ECO:0000313" key="11">
    <source>
        <dbReference type="Proteomes" id="UP001596509"/>
    </source>
</evidence>
<feature type="transmembrane region" description="Helical" evidence="8">
    <location>
        <begin position="276"/>
        <end position="294"/>
    </location>
</feature>
<feature type="transmembrane region" description="Helical" evidence="8">
    <location>
        <begin position="100"/>
        <end position="124"/>
    </location>
</feature>
<feature type="transmembrane region" description="Helical" evidence="8">
    <location>
        <begin position="239"/>
        <end position="264"/>
    </location>
</feature>
<comment type="caution">
    <text evidence="10">The sequence shown here is derived from an EMBL/GenBank/DDBJ whole genome shotgun (WGS) entry which is preliminary data.</text>
</comment>
<dbReference type="PANTHER" id="PTHR23513:SF6">
    <property type="entry name" value="MAJOR FACILITATOR SUPERFAMILY ASSOCIATED DOMAIN-CONTAINING PROTEIN"/>
    <property type="match status" value="1"/>
</dbReference>
<feature type="transmembrane region" description="Helical" evidence="8">
    <location>
        <begin position="306"/>
        <end position="324"/>
    </location>
</feature>
<protein>
    <submittedName>
        <fullName evidence="10">MFS transporter</fullName>
    </submittedName>
</protein>
<dbReference type="Pfam" id="PF05977">
    <property type="entry name" value="MFS_3"/>
    <property type="match status" value="1"/>
</dbReference>
<feature type="transmembrane region" description="Helical" evidence="8">
    <location>
        <begin position="395"/>
        <end position="416"/>
    </location>
</feature>
<dbReference type="CDD" id="cd06173">
    <property type="entry name" value="MFS_MefA_like"/>
    <property type="match status" value="1"/>
</dbReference>
<evidence type="ECO:0000256" key="4">
    <source>
        <dbReference type="ARBA" id="ARBA00022692"/>
    </source>
</evidence>
<evidence type="ECO:0000256" key="7">
    <source>
        <dbReference type="SAM" id="MobiDB-lite"/>
    </source>
</evidence>
<feature type="transmembrane region" description="Helical" evidence="8">
    <location>
        <begin position="330"/>
        <end position="350"/>
    </location>
</feature>
<dbReference type="Gene3D" id="1.20.1250.20">
    <property type="entry name" value="MFS general substrate transporter like domains"/>
    <property type="match status" value="1"/>
</dbReference>
<keyword evidence="3" id="KW-1003">Cell membrane</keyword>
<feature type="domain" description="Major facilitator superfamily (MFS) profile" evidence="9">
    <location>
        <begin position="22"/>
        <end position="419"/>
    </location>
</feature>
<comment type="subcellular location">
    <subcellularLocation>
        <location evidence="1">Cell membrane</location>
        <topology evidence="1">Multi-pass membrane protein</topology>
    </subcellularLocation>
</comment>
<evidence type="ECO:0000256" key="1">
    <source>
        <dbReference type="ARBA" id="ARBA00004651"/>
    </source>
</evidence>
<name>A0ABW2MID9_9ACTN</name>
<dbReference type="InterPro" id="IPR010290">
    <property type="entry name" value="TM_effector"/>
</dbReference>
<accession>A0ABW2MID9</accession>
<organism evidence="10 11">
    <name type="scientific">Streptomyces caviscabies</name>
    <dbReference type="NCBI Taxonomy" id="90079"/>
    <lineage>
        <taxon>Bacteria</taxon>
        <taxon>Bacillati</taxon>
        <taxon>Actinomycetota</taxon>
        <taxon>Actinomycetes</taxon>
        <taxon>Kitasatosporales</taxon>
        <taxon>Streptomycetaceae</taxon>
        <taxon>Streptomyces</taxon>
    </lineage>
</organism>
<dbReference type="SUPFAM" id="SSF103473">
    <property type="entry name" value="MFS general substrate transporter"/>
    <property type="match status" value="1"/>
</dbReference>
<evidence type="ECO:0000256" key="3">
    <source>
        <dbReference type="ARBA" id="ARBA00022475"/>
    </source>
</evidence>
<keyword evidence="4 8" id="KW-0812">Transmembrane</keyword>
<feature type="transmembrane region" description="Helical" evidence="8">
    <location>
        <begin position="57"/>
        <end position="80"/>
    </location>
</feature>
<dbReference type="PANTHER" id="PTHR23513">
    <property type="entry name" value="INTEGRAL MEMBRANE EFFLUX PROTEIN-RELATED"/>
    <property type="match status" value="1"/>
</dbReference>
<evidence type="ECO:0000256" key="5">
    <source>
        <dbReference type="ARBA" id="ARBA00022989"/>
    </source>
</evidence>
<feature type="region of interest" description="Disordered" evidence="7">
    <location>
        <begin position="426"/>
        <end position="452"/>
    </location>
</feature>
<keyword evidence="11" id="KW-1185">Reference proteome</keyword>
<feature type="compositionally biased region" description="Low complexity" evidence="7">
    <location>
        <begin position="426"/>
        <end position="436"/>
    </location>
</feature>
<evidence type="ECO:0000256" key="8">
    <source>
        <dbReference type="SAM" id="Phobius"/>
    </source>
</evidence>
<proteinExistence type="predicted"/>
<feature type="transmembrane region" description="Helical" evidence="8">
    <location>
        <begin position="371"/>
        <end position="389"/>
    </location>
</feature>